<comment type="similarity">
    <text evidence="3">Belongs to the nicotinamide ribonucleoside (NR) uptake permease (TC 4.B.1) family.</text>
</comment>
<reference evidence="12" key="1">
    <citation type="journal article" date="2019" name="Int. J. Syst. Evol. Microbiol.">
        <title>The Global Catalogue of Microorganisms (GCM) 10K type strain sequencing project: providing services to taxonomists for standard genome sequencing and annotation.</title>
        <authorList>
            <consortium name="The Broad Institute Genomics Platform"/>
            <consortium name="The Broad Institute Genome Sequencing Center for Infectious Disease"/>
            <person name="Wu L."/>
            <person name="Ma J."/>
        </authorList>
    </citation>
    <scope>NUCLEOTIDE SEQUENCE [LARGE SCALE GENOMIC DNA]</scope>
    <source>
        <strain evidence="12">KCTC 42662</strain>
    </source>
</reference>
<evidence type="ECO:0000256" key="2">
    <source>
        <dbReference type="ARBA" id="ARBA00004651"/>
    </source>
</evidence>
<evidence type="ECO:0000256" key="8">
    <source>
        <dbReference type="ARBA" id="ARBA00022989"/>
    </source>
</evidence>
<comment type="subcellular location">
    <subcellularLocation>
        <location evidence="2">Cell membrane</location>
        <topology evidence="2">Multi-pass membrane protein</topology>
    </subcellularLocation>
</comment>
<evidence type="ECO:0000256" key="5">
    <source>
        <dbReference type="ARBA" id="ARBA00022448"/>
    </source>
</evidence>
<evidence type="ECO:0000256" key="3">
    <source>
        <dbReference type="ARBA" id="ARBA00006669"/>
    </source>
</evidence>
<feature type="transmembrane region" description="Helical" evidence="10">
    <location>
        <begin position="101"/>
        <end position="118"/>
    </location>
</feature>
<comment type="caution">
    <text evidence="11">The sequence shown here is derived from an EMBL/GenBank/DDBJ whole genome shotgun (WGS) entry which is preliminary data.</text>
</comment>
<protein>
    <recommendedName>
        <fullName evidence="4">Nicotinamide riboside transporter PnuC</fullName>
    </recommendedName>
</protein>
<feature type="transmembrane region" description="Helical" evidence="10">
    <location>
        <begin position="39"/>
        <end position="57"/>
    </location>
</feature>
<evidence type="ECO:0000256" key="6">
    <source>
        <dbReference type="ARBA" id="ARBA00022475"/>
    </source>
</evidence>
<keyword evidence="12" id="KW-1185">Reference proteome</keyword>
<evidence type="ECO:0000313" key="12">
    <source>
        <dbReference type="Proteomes" id="UP001597545"/>
    </source>
</evidence>
<keyword evidence="8 10" id="KW-1133">Transmembrane helix</keyword>
<evidence type="ECO:0000256" key="4">
    <source>
        <dbReference type="ARBA" id="ARBA00017522"/>
    </source>
</evidence>
<dbReference type="EMBL" id="JBHULR010000006">
    <property type="protein sequence ID" value="MFD2548909.1"/>
    <property type="molecule type" value="Genomic_DNA"/>
</dbReference>
<evidence type="ECO:0000256" key="1">
    <source>
        <dbReference type="ARBA" id="ARBA00002672"/>
    </source>
</evidence>
<feature type="transmembrane region" description="Helical" evidence="10">
    <location>
        <begin position="64"/>
        <end position="81"/>
    </location>
</feature>
<keyword evidence="5" id="KW-0813">Transport</keyword>
<dbReference type="RefSeq" id="WP_380905146.1">
    <property type="nucleotide sequence ID" value="NZ_JBHUEG010000005.1"/>
</dbReference>
<dbReference type="Proteomes" id="UP001597545">
    <property type="component" value="Unassembled WGS sequence"/>
</dbReference>
<evidence type="ECO:0000256" key="9">
    <source>
        <dbReference type="ARBA" id="ARBA00023136"/>
    </source>
</evidence>
<dbReference type="InterPro" id="IPR006419">
    <property type="entry name" value="NMN_transpt_PnuC"/>
</dbReference>
<gene>
    <name evidence="11" type="primary">pnuC</name>
    <name evidence="11" type="ORF">ACFSR5_14765</name>
</gene>
<organism evidence="11 12">
    <name type="scientific">Sphingobacterium suaedae</name>
    <dbReference type="NCBI Taxonomy" id="1686402"/>
    <lineage>
        <taxon>Bacteria</taxon>
        <taxon>Pseudomonadati</taxon>
        <taxon>Bacteroidota</taxon>
        <taxon>Sphingobacteriia</taxon>
        <taxon>Sphingobacteriales</taxon>
        <taxon>Sphingobacteriaceae</taxon>
        <taxon>Sphingobacterium</taxon>
    </lineage>
</organism>
<evidence type="ECO:0000256" key="10">
    <source>
        <dbReference type="SAM" id="Phobius"/>
    </source>
</evidence>
<keyword evidence="6" id="KW-1003">Cell membrane</keyword>
<comment type="function">
    <text evidence="1">Required for nicotinamide riboside transport across the inner membrane.</text>
</comment>
<keyword evidence="9 10" id="KW-0472">Membrane</keyword>
<dbReference type="NCBIfam" id="TIGR01528">
    <property type="entry name" value="NMN_trans_PnuC"/>
    <property type="match status" value="1"/>
</dbReference>
<sequence length="205" mass="24027">MPEFFTSLFHQLIHTSALEWTATITGFLCVYLAARQHVLNWPISIISVSIYTFIFVENKLYGDALLQLYFLGTAIYGWFYWNKVSTSDYKPIILLSNQELIRITLLIVFFTVLLGQLLDKFTDTDVPHIDAFCTVTSFVAQYLMTRKILQNWLLWIIVNLCYIPLYIHKDLILTAVLYMAFVIIAWNGYQFWKKAFHKNNENIDA</sequence>
<name>A0ABW5KIV6_9SPHI</name>
<dbReference type="PANTHER" id="PTHR36122:SF2">
    <property type="entry name" value="NICOTINAMIDE RIBOSIDE TRANSPORTER PNUC"/>
    <property type="match status" value="1"/>
</dbReference>
<dbReference type="Pfam" id="PF04973">
    <property type="entry name" value="NMN_transporter"/>
    <property type="match status" value="1"/>
</dbReference>
<evidence type="ECO:0000313" key="11">
    <source>
        <dbReference type="EMBL" id="MFD2548909.1"/>
    </source>
</evidence>
<accession>A0ABW5KIV6</accession>
<proteinExistence type="inferred from homology"/>
<feature type="transmembrane region" description="Helical" evidence="10">
    <location>
        <begin position="171"/>
        <end position="189"/>
    </location>
</feature>
<feature type="transmembrane region" description="Helical" evidence="10">
    <location>
        <begin position="148"/>
        <end position="165"/>
    </location>
</feature>
<dbReference type="PANTHER" id="PTHR36122">
    <property type="entry name" value="NICOTINAMIDE RIBOSIDE TRANSPORTER PNUC"/>
    <property type="match status" value="1"/>
</dbReference>
<evidence type="ECO:0000256" key="7">
    <source>
        <dbReference type="ARBA" id="ARBA00022692"/>
    </source>
</evidence>
<feature type="transmembrane region" description="Helical" evidence="10">
    <location>
        <begin position="12"/>
        <end position="33"/>
    </location>
</feature>
<keyword evidence="7 10" id="KW-0812">Transmembrane</keyword>